<feature type="domain" description="N-acetylmuramoyl-l-alanine amidase C-terminal" evidence="1">
    <location>
        <begin position="2"/>
        <end position="32"/>
    </location>
</feature>
<keyword evidence="3" id="KW-1185">Reference proteome</keyword>
<evidence type="ECO:0000313" key="2">
    <source>
        <dbReference type="EMBL" id="QPR80242.1"/>
    </source>
</evidence>
<accession>A0A7T2V835</accession>
<evidence type="ECO:0000259" key="1">
    <source>
        <dbReference type="Pfam" id="PF12123"/>
    </source>
</evidence>
<dbReference type="Pfam" id="PF12123">
    <property type="entry name" value="CBD_PlyG"/>
    <property type="match status" value="1"/>
</dbReference>
<sequence length="39" mass="4473">MLQTNGLTYFVTAPTSDAQRNGMKFYLERKGYGIMVIEK</sequence>
<dbReference type="InterPro" id="IPR021976">
    <property type="entry name" value="Amidase_C"/>
</dbReference>
<dbReference type="Gene3D" id="3.30.70.2030">
    <property type="match status" value="1"/>
</dbReference>
<evidence type="ECO:0000313" key="3">
    <source>
        <dbReference type="Proteomes" id="UP000594791"/>
    </source>
</evidence>
<proteinExistence type="predicted"/>
<dbReference type="Proteomes" id="UP000594791">
    <property type="component" value="Chromosome"/>
</dbReference>
<dbReference type="EMBL" id="CP065739">
    <property type="protein sequence ID" value="QPR80242.1"/>
    <property type="molecule type" value="Genomic_DNA"/>
</dbReference>
<organism evidence="2 3">
    <name type="scientific">Bacillus tropicus</name>
    <dbReference type="NCBI Taxonomy" id="2026188"/>
    <lineage>
        <taxon>Bacteria</taxon>
        <taxon>Bacillati</taxon>
        <taxon>Bacillota</taxon>
        <taxon>Bacilli</taxon>
        <taxon>Bacillales</taxon>
        <taxon>Bacillaceae</taxon>
        <taxon>Bacillus</taxon>
        <taxon>Bacillus cereus group</taxon>
    </lineage>
</organism>
<reference evidence="2 3" key="1">
    <citation type="submission" date="2020-12" db="EMBL/GenBank/DDBJ databases">
        <title>FDA dAtabase for Regulatory Grade micrObial Sequences (FDA-ARGOS): Supporting development and validation of Infectious Disease Dx tests.</title>
        <authorList>
            <person name="Nelson B."/>
            <person name="Plummer A."/>
            <person name="Tallon L."/>
            <person name="Sadzewicz L."/>
            <person name="Zhao X."/>
            <person name="Boylan J."/>
            <person name="Ott S."/>
            <person name="Bowen H."/>
            <person name="Vavikolanu K."/>
            <person name="Mehta A."/>
            <person name="Aluvathingal J."/>
            <person name="Nadendla S."/>
            <person name="Myers T."/>
            <person name="Yan Y."/>
            <person name="Sichtig H."/>
        </authorList>
    </citation>
    <scope>NUCLEOTIDE SEQUENCE [LARGE SCALE GENOMIC DNA]</scope>
    <source>
        <strain evidence="2 3">FDAARGOS_920</strain>
    </source>
</reference>
<name>A0A7T2V835_9BACI</name>
<gene>
    <name evidence="2" type="ORF">I6G77_05475</name>
</gene>
<protein>
    <recommendedName>
        <fullName evidence="1">N-acetylmuramoyl-l-alanine amidase C-terminal domain-containing protein</fullName>
    </recommendedName>
</protein>